<dbReference type="InterPro" id="IPR035919">
    <property type="entry name" value="EAL_sf"/>
</dbReference>
<sequence>MNIDELKTIIIETLMNLDPIFLVSIIIVLLVSFYLFNKRLNKKLPDAADQSRKLLKKVFDTTDESVLVLSSNYQVVYANDLIIKLLGLKPDDTYKKIYQSIKVRIKKKWMTLDELIESELKGSKNNSYEQTKTQLCVEDKDTLPINIHIIQNFQMDNKWKYIVSIQDLRYEEEQKALEYLHHVTKLPNQTQALEDFNLLFAKTHLINGKLVFAVLEIDNFFKLRSILGYEQSTKIMVKLANYLTSASDKLAYKVYHMFPNSFLIVMTDVADPQIALNFVQEVQAELKKFYKMQDIRMHLTASVGISIYPDSGNTRNLLDNAYKALSEAQSHGHGQVHIFMPKKARFVFDELTLYNEMHLALENNEFELYYQPIMNANTQEIVSAEALIRWIHPVHGLIPPDAFIPIMEKTGFIIEVGKYILNEVLKQQKRWEMFRFKQIPVSINVSMIEVETGNFFNHVEKKLAETHVDPELITFEVTEGKAMESEKSTLNEFHKLHKLGVKISLDDFGTGYTSFSYIKKFPADVLKIDRSFMEHILVKKEDQRIVQGIIELAHNLEMKVVVEGIENLQVVELMASYGCDYLQGYYFSKPLPSFEFQKFLR</sequence>
<evidence type="ECO:0000259" key="2">
    <source>
        <dbReference type="PROSITE" id="PS50112"/>
    </source>
</evidence>
<comment type="caution">
    <text evidence="5">The sequence shown here is derived from an EMBL/GenBank/DDBJ whole genome shotgun (WGS) entry which is preliminary data.</text>
</comment>
<name>A0ABT7QWS1_9BACT</name>
<dbReference type="Pfam" id="PF00563">
    <property type="entry name" value="EAL"/>
    <property type="match status" value="1"/>
</dbReference>
<reference evidence="5" key="1">
    <citation type="submission" date="2023-01" db="EMBL/GenBank/DDBJ databases">
        <title>Sulfurovum sp. zt1-1 genome assembly.</title>
        <authorList>
            <person name="Wang J."/>
        </authorList>
    </citation>
    <scope>NUCLEOTIDE SEQUENCE</scope>
    <source>
        <strain evidence="5">Zt1-1</strain>
    </source>
</reference>
<organism evidence="5 6">
    <name type="scientific">Sulfurovum zhangzhouensis</name>
    <dbReference type="NCBI Taxonomy" id="3019067"/>
    <lineage>
        <taxon>Bacteria</taxon>
        <taxon>Pseudomonadati</taxon>
        <taxon>Campylobacterota</taxon>
        <taxon>Epsilonproteobacteria</taxon>
        <taxon>Campylobacterales</taxon>
        <taxon>Sulfurovaceae</taxon>
        <taxon>Sulfurovum</taxon>
    </lineage>
</organism>
<dbReference type="SMART" id="SM00052">
    <property type="entry name" value="EAL"/>
    <property type="match status" value="1"/>
</dbReference>
<dbReference type="EMBL" id="JAQIBD010000001">
    <property type="protein sequence ID" value="MDM5271286.1"/>
    <property type="molecule type" value="Genomic_DNA"/>
</dbReference>
<dbReference type="PROSITE" id="PS50112">
    <property type="entry name" value="PAS"/>
    <property type="match status" value="1"/>
</dbReference>
<feature type="domain" description="GGDEF" evidence="4">
    <location>
        <begin position="208"/>
        <end position="341"/>
    </location>
</feature>
<dbReference type="InterPro" id="IPR000014">
    <property type="entry name" value="PAS"/>
</dbReference>
<evidence type="ECO:0000256" key="1">
    <source>
        <dbReference type="SAM" id="Phobius"/>
    </source>
</evidence>
<proteinExistence type="predicted"/>
<dbReference type="SUPFAM" id="SSF141868">
    <property type="entry name" value="EAL domain-like"/>
    <property type="match status" value="1"/>
</dbReference>
<keyword evidence="1" id="KW-0812">Transmembrane</keyword>
<keyword evidence="1" id="KW-0472">Membrane</keyword>
<evidence type="ECO:0000313" key="6">
    <source>
        <dbReference type="Proteomes" id="UP001169069"/>
    </source>
</evidence>
<dbReference type="Gene3D" id="3.30.70.270">
    <property type="match status" value="1"/>
</dbReference>
<dbReference type="SUPFAM" id="SSF55073">
    <property type="entry name" value="Nucleotide cyclase"/>
    <property type="match status" value="1"/>
</dbReference>
<evidence type="ECO:0000259" key="4">
    <source>
        <dbReference type="PROSITE" id="PS50887"/>
    </source>
</evidence>
<evidence type="ECO:0000259" key="3">
    <source>
        <dbReference type="PROSITE" id="PS50883"/>
    </source>
</evidence>
<keyword evidence="1" id="KW-1133">Transmembrane helix</keyword>
<dbReference type="InterPro" id="IPR043128">
    <property type="entry name" value="Rev_trsase/Diguanyl_cyclase"/>
</dbReference>
<protein>
    <submittedName>
        <fullName evidence="5">Bifunctional diguanylate cyclase/phosphodiesterase</fullName>
    </submittedName>
</protein>
<dbReference type="InterPro" id="IPR001633">
    <property type="entry name" value="EAL_dom"/>
</dbReference>
<keyword evidence="6" id="KW-1185">Reference proteome</keyword>
<dbReference type="PANTHER" id="PTHR33121:SF70">
    <property type="entry name" value="SIGNALING PROTEIN YKOW"/>
    <property type="match status" value="1"/>
</dbReference>
<dbReference type="Gene3D" id="3.30.450.20">
    <property type="entry name" value="PAS domain"/>
    <property type="match status" value="1"/>
</dbReference>
<dbReference type="Proteomes" id="UP001169069">
    <property type="component" value="Unassembled WGS sequence"/>
</dbReference>
<feature type="domain" description="PAS" evidence="2">
    <location>
        <begin position="51"/>
        <end position="92"/>
    </location>
</feature>
<feature type="transmembrane region" description="Helical" evidence="1">
    <location>
        <begin position="20"/>
        <end position="36"/>
    </location>
</feature>
<dbReference type="PANTHER" id="PTHR33121">
    <property type="entry name" value="CYCLIC DI-GMP PHOSPHODIESTERASE PDEF"/>
    <property type="match status" value="1"/>
</dbReference>
<dbReference type="InterPro" id="IPR029787">
    <property type="entry name" value="Nucleotide_cyclase"/>
</dbReference>
<dbReference type="InterPro" id="IPR000160">
    <property type="entry name" value="GGDEF_dom"/>
</dbReference>
<dbReference type="Pfam" id="PF00990">
    <property type="entry name" value="GGDEF"/>
    <property type="match status" value="1"/>
</dbReference>
<dbReference type="SMART" id="SM00267">
    <property type="entry name" value="GGDEF"/>
    <property type="match status" value="1"/>
</dbReference>
<dbReference type="RefSeq" id="WP_289412642.1">
    <property type="nucleotide sequence ID" value="NZ_JAQIBD010000001.1"/>
</dbReference>
<accession>A0ABT7QWS1</accession>
<dbReference type="InterPro" id="IPR035965">
    <property type="entry name" value="PAS-like_dom_sf"/>
</dbReference>
<dbReference type="CDD" id="cd01948">
    <property type="entry name" value="EAL"/>
    <property type="match status" value="1"/>
</dbReference>
<feature type="domain" description="EAL" evidence="3">
    <location>
        <begin position="350"/>
        <end position="601"/>
    </location>
</feature>
<dbReference type="PROSITE" id="PS50883">
    <property type="entry name" value="EAL"/>
    <property type="match status" value="1"/>
</dbReference>
<gene>
    <name evidence="5" type="ORF">PGH07_03775</name>
</gene>
<dbReference type="Gene3D" id="3.20.20.450">
    <property type="entry name" value="EAL domain"/>
    <property type="match status" value="1"/>
</dbReference>
<dbReference type="SUPFAM" id="SSF55785">
    <property type="entry name" value="PYP-like sensor domain (PAS domain)"/>
    <property type="match status" value="1"/>
</dbReference>
<dbReference type="PROSITE" id="PS50887">
    <property type="entry name" value="GGDEF"/>
    <property type="match status" value="1"/>
</dbReference>
<evidence type="ECO:0000313" key="5">
    <source>
        <dbReference type="EMBL" id="MDM5271286.1"/>
    </source>
</evidence>
<dbReference type="InterPro" id="IPR050706">
    <property type="entry name" value="Cyclic-di-GMP_PDE-like"/>
</dbReference>